<dbReference type="KEGG" id="pasa:BAOM_2108"/>
<reference evidence="1 2" key="1">
    <citation type="submission" date="2018-01" db="EMBL/GenBank/DDBJ databases">
        <title>Bacillus asahii Genome sequencing and assembly.</title>
        <authorList>
            <person name="Jiang H."/>
            <person name="Feng Y."/>
            <person name="Zhao F."/>
            <person name="Lin X."/>
        </authorList>
    </citation>
    <scope>NUCLEOTIDE SEQUENCE [LARGE SCALE GENOMIC DNA]</scope>
    <source>
        <strain evidence="1 2">OM18</strain>
    </source>
</reference>
<protein>
    <submittedName>
        <fullName evidence="1">Uncharacterized protein</fullName>
    </submittedName>
</protein>
<evidence type="ECO:0000313" key="1">
    <source>
        <dbReference type="EMBL" id="AZV42717.1"/>
    </source>
</evidence>
<evidence type="ECO:0000313" key="2">
    <source>
        <dbReference type="Proteomes" id="UP000283095"/>
    </source>
</evidence>
<sequence length="37" mass="4360">MPHFALTESPLVLDGNDLYMEYPENIYPELEELAKNY</sequence>
<dbReference type="AlphaFoldDB" id="A0A3Q9RM67"/>
<gene>
    <name evidence="1" type="ORF">BAOM_2108</name>
</gene>
<name>A0A3Q9RM67_9BACI</name>
<accession>A0A3Q9RM67</accession>
<dbReference type="EMBL" id="CP026095">
    <property type="protein sequence ID" value="AZV42717.1"/>
    <property type="molecule type" value="Genomic_DNA"/>
</dbReference>
<organism evidence="1 2">
    <name type="scientific">Peribacillus asahii</name>
    <dbReference type="NCBI Taxonomy" id="228899"/>
    <lineage>
        <taxon>Bacteria</taxon>
        <taxon>Bacillati</taxon>
        <taxon>Bacillota</taxon>
        <taxon>Bacilli</taxon>
        <taxon>Bacillales</taxon>
        <taxon>Bacillaceae</taxon>
        <taxon>Peribacillus</taxon>
    </lineage>
</organism>
<proteinExistence type="predicted"/>
<dbReference type="Proteomes" id="UP000283095">
    <property type="component" value="Chromosome"/>
</dbReference>